<evidence type="ECO:0000313" key="3">
    <source>
        <dbReference type="Proteomes" id="UP000813385"/>
    </source>
</evidence>
<dbReference type="EMBL" id="JAGPXD010000004">
    <property type="protein sequence ID" value="KAH7359327.1"/>
    <property type="molecule type" value="Genomic_DNA"/>
</dbReference>
<sequence>MPNPDEAVTILQQYKETMEALGIKSPKFKEILFDPIRRRFSIIARREIGDEVTRPLLEILREFPCTGSGDDDDDDDDEKLEVIDYARSFIPEAFLKCKSSGVYTGLLDEEGTCFTYASILRHFGCPNRHFKSFLASTLGSEVFVGTSWDAKILYVGAPNDETVEIVIDVFHGLRVQMMRDLATRQSLQQIEWDFARGQESTAMVLRDWVSGLGDAEEPSSGPSDEEMAGLWEAKPEDEDLILFG</sequence>
<protein>
    <submittedName>
        <fullName evidence="2">Uncharacterized protein</fullName>
    </submittedName>
</protein>
<proteinExistence type="predicted"/>
<dbReference type="OrthoDB" id="10404746at2759"/>
<organism evidence="2 3">
    <name type="scientific">Plectosphaerella cucumerina</name>
    <dbReference type="NCBI Taxonomy" id="40658"/>
    <lineage>
        <taxon>Eukaryota</taxon>
        <taxon>Fungi</taxon>
        <taxon>Dikarya</taxon>
        <taxon>Ascomycota</taxon>
        <taxon>Pezizomycotina</taxon>
        <taxon>Sordariomycetes</taxon>
        <taxon>Hypocreomycetidae</taxon>
        <taxon>Glomerellales</taxon>
        <taxon>Plectosphaerellaceae</taxon>
        <taxon>Plectosphaerella</taxon>
    </lineage>
</organism>
<reference evidence="2" key="1">
    <citation type="journal article" date="2021" name="Nat. Commun.">
        <title>Genetic determinants of endophytism in the Arabidopsis root mycobiome.</title>
        <authorList>
            <person name="Mesny F."/>
            <person name="Miyauchi S."/>
            <person name="Thiergart T."/>
            <person name="Pickel B."/>
            <person name="Atanasova L."/>
            <person name="Karlsson M."/>
            <person name="Huettel B."/>
            <person name="Barry K.W."/>
            <person name="Haridas S."/>
            <person name="Chen C."/>
            <person name="Bauer D."/>
            <person name="Andreopoulos W."/>
            <person name="Pangilinan J."/>
            <person name="LaButti K."/>
            <person name="Riley R."/>
            <person name="Lipzen A."/>
            <person name="Clum A."/>
            <person name="Drula E."/>
            <person name="Henrissat B."/>
            <person name="Kohler A."/>
            <person name="Grigoriev I.V."/>
            <person name="Martin F.M."/>
            <person name="Hacquard S."/>
        </authorList>
    </citation>
    <scope>NUCLEOTIDE SEQUENCE</scope>
    <source>
        <strain evidence="2">MPI-CAGE-AT-0016</strain>
    </source>
</reference>
<dbReference type="Proteomes" id="UP000813385">
    <property type="component" value="Unassembled WGS sequence"/>
</dbReference>
<evidence type="ECO:0000313" key="2">
    <source>
        <dbReference type="EMBL" id="KAH7359327.1"/>
    </source>
</evidence>
<keyword evidence="3" id="KW-1185">Reference proteome</keyword>
<accession>A0A8K0TEW3</accession>
<name>A0A8K0TEW3_9PEZI</name>
<gene>
    <name evidence="2" type="ORF">B0T11DRAFT_331019</name>
</gene>
<dbReference type="AlphaFoldDB" id="A0A8K0TEW3"/>
<feature type="compositionally biased region" description="Acidic residues" evidence="1">
    <location>
        <begin position="235"/>
        <end position="244"/>
    </location>
</feature>
<comment type="caution">
    <text evidence="2">The sequence shown here is derived from an EMBL/GenBank/DDBJ whole genome shotgun (WGS) entry which is preliminary data.</text>
</comment>
<feature type="region of interest" description="Disordered" evidence="1">
    <location>
        <begin position="213"/>
        <end position="244"/>
    </location>
</feature>
<evidence type="ECO:0000256" key="1">
    <source>
        <dbReference type="SAM" id="MobiDB-lite"/>
    </source>
</evidence>